<keyword evidence="3" id="KW-1185">Reference proteome</keyword>
<accession>A0A1Y5TNC3</accession>
<reference evidence="2 3" key="1">
    <citation type="submission" date="2017-03" db="EMBL/GenBank/DDBJ databases">
        <authorList>
            <person name="Afonso C.L."/>
            <person name="Miller P.J."/>
            <person name="Scott M.A."/>
            <person name="Spackman E."/>
            <person name="Goraichik I."/>
            <person name="Dimitrov K.M."/>
            <person name="Suarez D.L."/>
            <person name="Swayne D.E."/>
        </authorList>
    </citation>
    <scope>NUCLEOTIDE SEQUENCE [LARGE SCALE GENOMIC DNA]</scope>
    <source>
        <strain evidence="2 3">CECT 7971</strain>
    </source>
</reference>
<dbReference type="PROSITE" id="PS50878">
    <property type="entry name" value="RT_POL"/>
    <property type="match status" value="1"/>
</dbReference>
<protein>
    <submittedName>
        <fullName evidence="2">Reverse transcriptase (RNA-dependent DNA polymerase)</fullName>
    </submittedName>
</protein>
<keyword evidence="2" id="KW-0548">Nucleotidyltransferase</keyword>
<evidence type="ECO:0000313" key="2">
    <source>
        <dbReference type="EMBL" id="SLN68021.1"/>
    </source>
</evidence>
<dbReference type="GO" id="GO:0003964">
    <property type="term" value="F:RNA-directed DNA polymerase activity"/>
    <property type="evidence" value="ECO:0007669"/>
    <property type="project" value="UniProtKB-KW"/>
</dbReference>
<evidence type="ECO:0000313" key="3">
    <source>
        <dbReference type="Proteomes" id="UP000193307"/>
    </source>
</evidence>
<proteinExistence type="predicted"/>
<dbReference type="NCBIfam" id="NF041748">
    <property type="entry name" value="Drt3b"/>
    <property type="match status" value="1"/>
</dbReference>
<name>A0A1Y5TNC3_9RHOB</name>
<dbReference type="InterPro" id="IPR000477">
    <property type="entry name" value="RT_dom"/>
</dbReference>
<dbReference type="CDD" id="cd01646">
    <property type="entry name" value="RT_Bac_retron_I"/>
    <property type="match status" value="1"/>
</dbReference>
<feature type="domain" description="Reverse transcriptase" evidence="1">
    <location>
        <begin position="1"/>
        <end position="246"/>
    </location>
</feature>
<dbReference type="Proteomes" id="UP000193307">
    <property type="component" value="Unassembled WGS sequence"/>
</dbReference>
<keyword evidence="2" id="KW-0808">Transferase</keyword>
<organism evidence="2 3">
    <name type="scientific">Pacificibacter marinus</name>
    <dbReference type="NCBI Taxonomy" id="658057"/>
    <lineage>
        <taxon>Bacteria</taxon>
        <taxon>Pseudomonadati</taxon>
        <taxon>Pseudomonadota</taxon>
        <taxon>Alphaproteobacteria</taxon>
        <taxon>Rhodobacterales</taxon>
        <taxon>Roseobacteraceae</taxon>
        <taxon>Pacificibacter</taxon>
    </lineage>
</organism>
<keyword evidence="2" id="KW-0695">RNA-directed DNA polymerase</keyword>
<dbReference type="STRING" id="658057.SAMN04488032_103296"/>
<dbReference type="RefSeq" id="WP_176225717.1">
    <property type="nucleotide sequence ID" value="NZ_FWFW01000016.1"/>
</dbReference>
<sequence>MPSFVRPFVGRTLHKSGGVLGAQVRLYKSSQSKGRDTVEEASKEYENLGSYFSYKSYSNIFKFYEHYKYHNAEKKFGKLLKLDVSKCFDSIYTHSMPWTTVGRSAVKADKQSIGKAQKTFGGRFDSLMQWMNQGETNGIVIGPEFSRVFAEIVLQGVDQKLERVLASSDGLMHKTHYEVFRYVDDYFIFHNNVANADKITRHLEHLLKEVKLNLNLAKSETFERPIITKLTMAKNKVSKIFADHLIVEERKDDSKSSSEPVKYYVFKAHQERLIVDFKTVLVESDVGYKDLLNYALSAIEKRTLTYLKSYEKNPTSHQNSKQLTKSLIGILEFCFFVFAAAPRVNFSVKLTRILSSMVDGLNRLEVPRDEKQQVFKYAFDNIRRELKNSTQKQYRELEVLYLVLALKKLGRDYCLLQEDLAEYLGIEISSSGEWKRPVPLDYFSVIVALQYSGNRKRFADLRNFIESNVLGTFEDRKAYVDREAELILLYLDLQRCPYVSTATKTKLNEHFSLSAADAVSIQNSTKYWFTNWDNFDLSEELDKKRTREVY</sequence>
<dbReference type="Pfam" id="PF00078">
    <property type="entry name" value="RVT_1"/>
    <property type="match status" value="1"/>
</dbReference>
<evidence type="ECO:0000259" key="1">
    <source>
        <dbReference type="PROSITE" id="PS50878"/>
    </source>
</evidence>
<dbReference type="AlphaFoldDB" id="A0A1Y5TNC3"/>
<dbReference type="EMBL" id="FWFW01000016">
    <property type="protein sequence ID" value="SLN68021.1"/>
    <property type="molecule type" value="Genomic_DNA"/>
</dbReference>
<gene>
    <name evidence="2" type="ORF">PAM7971_03611</name>
</gene>